<protein>
    <submittedName>
        <fullName evidence="2">Uncharacterized protein</fullName>
    </submittedName>
</protein>
<evidence type="ECO:0000256" key="1">
    <source>
        <dbReference type="SAM" id="MobiDB-lite"/>
    </source>
</evidence>
<reference evidence="2" key="1">
    <citation type="submission" date="2014-09" db="EMBL/GenBank/DDBJ databases">
        <authorList>
            <person name="Magalhaes I.L.F."/>
            <person name="Oliveira U."/>
            <person name="Santos F.R."/>
            <person name="Vidigal T.H.D.A."/>
            <person name="Brescovit A.D."/>
            <person name="Santos A.J."/>
        </authorList>
    </citation>
    <scope>NUCLEOTIDE SEQUENCE</scope>
    <source>
        <tissue evidence="2">Shoot tissue taken approximately 20 cm above the soil surface</tissue>
    </source>
</reference>
<reference evidence="2" key="2">
    <citation type="journal article" date="2015" name="Data Brief">
        <title>Shoot transcriptome of the giant reed, Arundo donax.</title>
        <authorList>
            <person name="Barrero R.A."/>
            <person name="Guerrero F.D."/>
            <person name="Moolhuijzen P."/>
            <person name="Goolsby J.A."/>
            <person name="Tidwell J."/>
            <person name="Bellgard S.E."/>
            <person name="Bellgard M.I."/>
        </authorList>
    </citation>
    <scope>NUCLEOTIDE SEQUENCE</scope>
    <source>
        <tissue evidence="2">Shoot tissue taken approximately 20 cm above the soil surface</tissue>
    </source>
</reference>
<name>A0A0A9GV10_ARUDO</name>
<organism evidence="2">
    <name type="scientific">Arundo donax</name>
    <name type="common">Giant reed</name>
    <name type="synonym">Donax arundinaceus</name>
    <dbReference type="NCBI Taxonomy" id="35708"/>
    <lineage>
        <taxon>Eukaryota</taxon>
        <taxon>Viridiplantae</taxon>
        <taxon>Streptophyta</taxon>
        <taxon>Embryophyta</taxon>
        <taxon>Tracheophyta</taxon>
        <taxon>Spermatophyta</taxon>
        <taxon>Magnoliopsida</taxon>
        <taxon>Liliopsida</taxon>
        <taxon>Poales</taxon>
        <taxon>Poaceae</taxon>
        <taxon>PACMAD clade</taxon>
        <taxon>Arundinoideae</taxon>
        <taxon>Arundineae</taxon>
        <taxon>Arundo</taxon>
    </lineage>
</organism>
<feature type="compositionally biased region" description="Low complexity" evidence="1">
    <location>
        <begin position="56"/>
        <end position="75"/>
    </location>
</feature>
<dbReference type="AlphaFoldDB" id="A0A0A9GV10"/>
<feature type="region of interest" description="Disordered" evidence="1">
    <location>
        <begin position="38"/>
        <end position="81"/>
    </location>
</feature>
<proteinExistence type="predicted"/>
<sequence>MVSPSAFLVLQQRILSVIQNFPWPMASRCNNQRCHSTQSFHCSRQPQRTTPRSYRPSCTPSPASSHSSPPSSSLRRPCRST</sequence>
<feature type="compositionally biased region" description="Polar residues" evidence="1">
    <location>
        <begin position="38"/>
        <end position="52"/>
    </location>
</feature>
<dbReference type="EMBL" id="GBRH01173483">
    <property type="protein sequence ID" value="JAE24413.1"/>
    <property type="molecule type" value="Transcribed_RNA"/>
</dbReference>
<accession>A0A0A9GV10</accession>
<evidence type="ECO:0000313" key="2">
    <source>
        <dbReference type="EMBL" id="JAE24413.1"/>
    </source>
</evidence>